<dbReference type="Proteomes" id="UP000639772">
    <property type="component" value="Chromosome 10"/>
</dbReference>
<evidence type="ECO:0000313" key="4">
    <source>
        <dbReference type="Proteomes" id="UP000639772"/>
    </source>
</evidence>
<reference evidence="3 4" key="1">
    <citation type="journal article" date="2020" name="Nat. Food">
        <title>A phased Vanilla planifolia genome enables genetic improvement of flavour and production.</title>
        <authorList>
            <person name="Hasing T."/>
            <person name="Tang H."/>
            <person name="Brym M."/>
            <person name="Khazi F."/>
            <person name="Huang T."/>
            <person name="Chambers A.H."/>
        </authorList>
    </citation>
    <scope>NUCLEOTIDE SEQUENCE [LARGE SCALE GENOMIC DNA]</scope>
    <source>
        <tissue evidence="1">Leaf</tissue>
    </source>
</reference>
<evidence type="ECO:0000313" key="2">
    <source>
        <dbReference type="EMBL" id="KAG0464893.1"/>
    </source>
</evidence>
<dbReference type="AlphaFoldDB" id="A0A835UJZ3"/>
<sequence>MRLRRSCHPASCRKVENVASCVKGCFAMAFFLRWRCSCVKIAVEDEDVVEELLLIDEDDNQLRCEGMDCRAMRRKMKECAAEKKMSISSTQNV</sequence>
<comment type="caution">
    <text evidence="1">The sequence shown here is derived from an EMBL/GenBank/DDBJ whole genome shotgun (WGS) entry which is preliminary data.</text>
</comment>
<dbReference type="Proteomes" id="UP000636800">
    <property type="component" value="Chromosome 10"/>
</dbReference>
<accession>A0A835UJZ3</accession>
<dbReference type="EMBL" id="JADCNL010000010">
    <property type="protein sequence ID" value="KAG0463510.1"/>
    <property type="molecule type" value="Genomic_DNA"/>
</dbReference>
<evidence type="ECO:0000313" key="1">
    <source>
        <dbReference type="EMBL" id="KAG0463510.1"/>
    </source>
</evidence>
<name>A0A835UJZ3_VANPL</name>
<keyword evidence="3" id="KW-1185">Reference proteome</keyword>
<dbReference type="EMBL" id="JADCNM010000010">
    <property type="protein sequence ID" value="KAG0464893.1"/>
    <property type="molecule type" value="Genomic_DNA"/>
</dbReference>
<organism evidence="1 3">
    <name type="scientific">Vanilla planifolia</name>
    <name type="common">Vanilla</name>
    <dbReference type="NCBI Taxonomy" id="51239"/>
    <lineage>
        <taxon>Eukaryota</taxon>
        <taxon>Viridiplantae</taxon>
        <taxon>Streptophyta</taxon>
        <taxon>Embryophyta</taxon>
        <taxon>Tracheophyta</taxon>
        <taxon>Spermatophyta</taxon>
        <taxon>Magnoliopsida</taxon>
        <taxon>Liliopsida</taxon>
        <taxon>Asparagales</taxon>
        <taxon>Orchidaceae</taxon>
        <taxon>Vanilloideae</taxon>
        <taxon>Vanilleae</taxon>
        <taxon>Vanilla</taxon>
    </lineage>
</organism>
<gene>
    <name evidence="2" type="ORF">HPP92_019057</name>
    <name evidence="1" type="ORF">HPP92_019579</name>
</gene>
<protein>
    <submittedName>
        <fullName evidence="1">Uncharacterized protein</fullName>
    </submittedName>
</protein>
<evidence type="ECO:0000313" key="3">
    <source>
        <dbReference type="Proteomes" id="UP000636800"/>
    </source>
</evidence>
<proteinExistence type="predicted"/>